<feature type="transmembrane region" description="Helical" evidence="7">
    <location>
        <begin position="256"/>
        <end position="280"/>
    </location>
</feature>
<comment type="similarity">
    <text evidence="2">Belongs to the ABC-4 integral membrane protein family. LolC/E subfamily.</text>
</comment>
<keyword evidence="6 7" id="KW-0472">Membrane</keyword>
<dbReference type="PANTHER" id="PTHR30489">
    <property type="entry name" value="LIPOPROTEIN-RELEASING SYSTEM TRANSMEMBRANE PROTEIN LOLE"/>
    <property type="match status" value="1"/>
</dbReference>
<accession>A0ABW7MZK5</accession>
<comment type="subcellular location">
    <subcellularLocation>
        <location evidence="1">Cell membrane</location>
        <topology evidence="1">Multi-pass membrane protein</topology>
    </subcellularLocation>
</comment>
<dbReference type="InterPro" id="IPR003838">
    <property type="entry name" value="ABC3_permease_C"/>
</dbReference>
<sequence>MWRNRSRTAITTSAVFFAILLAVVTSSFQVGVFDNLIKNVVGFYNGYVQVHKMGFWDEQILDNVFENKNSVQNKILSNENIESIAPRLESFALVATDSLTKGCLVVGIAPARENEITKLKSKIISGSYLKDDDPDILISEGLADRMRVKLYDTIVLLGQGYHGAMATGKYRIKGMLKFGSPELNKQSLYLNLPEAQSMFGAQNKLTSYVLNLKSTKTMDETVVSLRNLLDDDYEVMTWEEMMPDVSQHIKTDNASMYIIFFLLYILVCFGIFGTLLMMMVERKYELGMLVAIGMKKIKLSTLLILESLFTVITGCLAGILVSLPVVYYLKWHPIRFTGDFAKTYQEFGFEPIFPASTDSSIFIQQGLIVLILGLVLSLYPVLKVFRLNPIESLKK</sequence>
<keyword evidence="4 7" id="KW-0812">Transmembrane</keyword>
<dbReference type="Proteomes" id="UP001610100">
    <property type="component" value="Unassembled WGS sequence"/>
</dbReference>
<dbReference type="InterPro" id="IPR051447">
    <property type="entry name" value="Lipoprotein-release_system"/>
</dbReference>
<keyword evidence="3" id="KW-1003">Cell membrane</keyword>
<evidence type="ECO:0000256" key="6">
    <source>
        <dbReference type="ARBA" id="ARBA00023136"/>
    </source>
</evidence>
<dbReference type="EMBL" id="JBAWKB010000002">
    <property type="protein sequence ID" value="MFH6772249.1"/>
    <property type="molecule type" value="Genomic_DNA"/>
</dbReference>
<evidence type="ECO:0000313" key="9">
    <source>
        <dbReference type="EMBL" id="MFH6772249.1"/>
    </source>
</evidence>
<evidence type="ECO:0000256" key="2">
    <source>
        <dbReference type="ARBA" id="ARBA00005236"/>
    </source>
</evidence>
<dbReference type="Pfam" id="PF02687">
    <property type="entry name" value="FtsX"/>
    <property type="match status" value="1"/>
</dbReference>
<organism evidence="9 10">
    <name type="scientific">Gaetbulibacter aestuarii</name>
    <dbReference type="NCBI Taxonomy" id="1502358"/>
    <lineage>
        <taxon>Bacteria</taxon>
        <taxon>Pseudomonadati</taxon>
        <taxon>Bacteroidota</taxon>
        <taxon>Flavobacteriia</taxon>
        <taxon>Flavobacteriales</taxon>
        <taxon>Flavobacteriaceae</taxon>
        <taxon>Gaetbulibacter</taxon>
    </lineage>
</organism>
<keyword evidence="10" id="KW-1185">Reference proteome</keyword>
<evidence type="ECO:0000256" key="4">
    <source>
        <dbReference type="ARBA" id="ARBA00022692"/>
    </source>
</evidence>
<proteinExistence type="inferred from homology"/>
<keyword evidence="5 7" id="KW-1133">Transmembrane helix</keyword>
<evidence type="ECO:0000313" key="10">
    <source>
        <dbReference type="Proteomes" id="UP001610100"/>
    </source>
</evidence>
<name>A0ABW7MZK5_9FLAO</name>
<reference evidence="9 10" key="1">
    <citation type="submission" date="2024-02" db="EMBL/GenBank/DDBJ databases">
        <title>A Gaetbulibacter species isolated from tidal flats and genomic insights of their niches.</title>
        <authorList>
            <person name="Ye Y."/>
        </authorList>
    </citation>
    <scope>NUCLEOTIDE SEQUENCE [LARGE SCALE GENOMIC DNA]</scope>
    <source>
        <strain evidence="9 10">KYW382</strain>
    </source>
</reference>
<dbReference type="RefSeq" id="WP_344741560.1">
    <property type="nucleotide sequence ID" value="NZ_BAABAY010000002.1"/>
</dbReference>
<evidence type="ECO:0000256" key="7">
    <source>
        <dbReference type="SAM" id="Phobius"/>
    </source>
</evidence>
<gene>
    <name evidence="9" type="ORF">V8G58_09925</name>
</gene>
<protein>
    <submittedName>
        <fullName evidence="9">FtsX-like permease family protein</fullName>
    </submittedName>
</protein>
<feature type="transmembrane region" description="Helical" evidence="7">
    <location>
        <begin position="301"/>
        <end position="329"/>
    </location>
</feature>
<feature type="transmembrane region" description="Helical" evidence="7">
    <location>
        <begin position="361"/>
        <end position="385"/>
    </location>
</feature>
<evidence type="ECO:0000256" key="5">
    <source>
        <dbReference type="ARBA" id="ARBA00022989"/>
    </source>
</evidence>
<evidence type="ECO:0000259" key="8">
    <source>
        <dbReference type="Pfam" id="PF02687"/>
    </source>
</evidence>
<feature type="domain" description="ABC3 transporter permease C-terminal" evidence="8">
    <location>
        <begin position="258"/>
        <end position="389"/>
    </location>
</feature>
<comment type="caution">
    <text evidence="9">The sequence shown here is derived from an EMBL/GenBank/DDBJ whole genome shotgun (WGS) entry which is preliminary data.</text>
</comment>
<dbReference type="PANTHER" id="PTHR30489:SF0">
    <property type="entry name" value="LIPOPROTEIN-RELEASING SYSTEM TRANSMEMBRANE PROTEIN LOLE"/>
    <property type="match status" value="1"/>
</dbReference>
<evidence type="ECO:0000256" key="3">
    <source>
        <dbReference type="ARBA" id="ARBA00022475"/>
    </source>
</evidence>
<evidence type="ECO:0000256" key="1">
    <source>
        <dbReference type="ARBA" id="ARBA00004651"/>
    </source>
</evidence>